<keyword evidence="2" id="KW-1185">Reference proteome</keyword>
<dbReference type="Proteomes" id="UP000242450">
    <property type="component" value="Chromosome 17"/>
</dbReference>
<gene>
    <name evidence="1" type="ORF">Celaphus_00018709</name>
</gene>
<name>A0A212CM00_CEREH</name>
<proteinExistence type="predicted"/>
<evidence type="ECO:0000313" key="2">
    <source>
        <dbReference type="Proteomes" id="UP000242450"/>
    </source>
</evidence>
<dbReference type="EMBL" id="MKHE01000017">
    <property type="protein sequence ID" value="OWK07058.1"/>
    <property type="molecule type" value="Genomic_DNA"/>
</dbReference>
<sequence length="125" mass="12930">MLPGLANAAAAHRCSWSSLCRLRLRCRAAARGSSDRQGECPAPTTDSAEAALEDKAGLGAGCLASGSTPPCPSPTKEPSFRASDFAVQATHPAGAPTGLLDLVSRTVLARPPRELGAISRSRWHP</sequence>
<protein>
    <submittedName>
        <fullName evidence="1">Uncharacterized protein</fullName>
    </submittedName>
</protein>
<reference evidence="1 2" key="1">
    <citation type="journal article" date="2018" name="Mol. Genet. Genomics">
        <title>The red deer Cervus elaphus genome CerEla1.0: sequencing, annotating, genes, and chromosomes.</title>
        <authorList>
            <person name="Bana N.A."/>
            <person name="Nyiri A."/>
            <person name="Nagy J."/>
            <person name="Frank K."/>
            <person name="Nagy T."/>
            <person name="Steger V."/>
            <person name="Schiller M."/>
            <person name="Lakatos P."/>
            <person name="Sugar L."/>
            <person name="Horn P."/>
            <person name="Barta E."/>
            <person name="Orosz L."/>
        </authorList>
    </citation>
    <scope>NUCLEOTIDE SEQUENCE [LARGE SCALE GENOMIC DNA]</scope>
    <source>
        <strain evidence="1">Hungarian</strain>
    </source>
</reference>
<dbReference type="OrthoDB" id="10604103at2759"/>
<evidence type="ECO:0000313" key="1">
    <source>
        <dbReference type="EMBL" id="OWK07058.1"/>
    </source>
</evidence>
<comment type="caution">
    <text evidence="1">The sequence shown here is derived from an EMBL/GenBank/DDBJ whole genome shotgun (WGS) entry which is preliminary data.</text>
</comment>
<organism evidence="1 2">
    <name type="scientific">Cervus elaphus hippelaphus</name>
    <name type="common">European red deer</name>
    <dbReference type="NCBI Taxonomy" id="46360"/>
    <lineage>
        <taxon>Eukaryota</taxon>
        <taxon>Metazoa</taxon>
        <taxon>Chordata</taxon>
        <taxon>Craniata</taxon>
        <taxon>Vertebrata</taxon>
        <taxon>Euteleostomi</taxon>
        <taxon>Mammalia</taxon>
        <taxon>Eutheria</taxon>
        <taxon>Laurasiatheria</taxon>
        <taxon>Artiodactyla</taxon>
        <taxon>Ruminantia</taxon>
        <taxon>Pecora</taxon>
        <taxon>Cervidae</taxon>
        <taxon>Cervinae</taxon>
        <taxon>Cervus</taxon>
    </lineage>
</organism>
<accession>A0A212CM00</accession>
<dbReference type="AlphaFoldDB" id="A0A212CM00"/>